<keyword evidence="1 4" id="KW-0808">Transferase</keyword>
<feature type="non-terminal residue" evidence="4">
    <location>
        <position position="109"/>
    </location>
</feature>
<dbReference type="PROSITE" id="PS00113">
    <property type="entry name" value="ADENYLATE_KINASE"/>
    <property type="match status" value="1"/>
</dbReference>
<dbReference type="PANTHER" id="PTHR23359">
    <property type="entry name" value="NUCLEOTIDE KINASE"/>
    <property type="match status" value="1"/>
</dbReference>
<name>T1AC78_9ZZZZ</name>
<dbReference type="InterPro" id="IPR033690">
    <property type="entry name" value="Adenylat_kinase_CS"/>
</dbReference>
<dbReference type="EMBL" id="AUZX01012375">
    <property type="protein sequence ID" value="EQD39470.1"/>
    <property type="molecule type" value="Genomic_DNA"/>
</dbReference>
<sequence length="109" mass="11906">MAGSALRRNLVLFGPPGSGKGTQAELLREQYGLDHIAPGDMLRQHRDQGTELGQMALAYMGAGKLVPDEIIVNMIRRRLEDEPGDVGFVLDGFPRTLAQARALQELLAH</sequence>
<dbReference type="CDD" id="cd01428">
    <property type="entry name" value="ADK"/>
    <property type="match status" value="1"/>
</dbReference>
<dbReference type="Pfam" id="PF00406">
    <property type="entry name" value="ADK"/>
    <property type="match status" value="1"/>
</dbReference>
<protein>
    <submittedName>
        <fullName evidence="4">Adenylate kinase</fullName>
        <ecNumber evidence="4">2.7.4.-</ecNumber>
    </submittedName>
</protein>
<evidence type="ECO:0000256" key="1">
    <source>
        <dbReference type="ARBA" id="ARBA00022679"/>
    </source>
</evidence>
<reference evidence="4" key="1">
    <citation type="submission" date="2013-08" db="EMBL/GenBank/DDBJ databases">
        <authorList>
            <person name="Mendez C."/>
            <person name="Richter M."/>
            <person name="Ferrer M."/>
            <person name="Sanchez J."/>
        </authorList>
    </citation>
    <scope>NUCLEOTIDE SEQUENCE</scope>
</reference>
<gene>
    <name evidence="4" type="ORF">B1A_16833</name>
</gene>
<dbReference type="GO" id="GO:0006139">
    <property type="term" value="P:nucleobase-containing compound metabolic process"/>
    <property type="evidence" value="ECO:0007669"/>
    <property type="project" value="InterPro"/>
</dbReference>
<dbReference type="SUPFAM" id="SSF52540">
    <property type="entry name" value="P-loop containing nucleoside triphosphate hydrolases"/>
    <property type="match status" value="1"/>
</dbReference>
<comment type="caution">
    <text evidence="4">The sequence shown here is derived from an EMBL/GenBank/DDBJ whole genome shotgun (WGS) entry which is preliminary data.</text>
</comment>
<dbReference type="AlphaFoldDB" id="T1AC78"/>
<dbReference type="Gene3D" id="3.40.50.300">
    <property type="entry name" value="P-loop containing nucleotide triphosphate hydrolases"/>
    <property type="match status" value="1"/>
</dbReference>
<dbReference type="EC" id="2.7.4.-" evidence="4"/>
<dbReference type="GO" id="GO:0005524">
    <property type="term" value="F:ATP binding"/>
    <property type="evidence" value="ECO:0007669"/>
    <property type="project" value="InterPro"/>
</dbReference>
<dbReference type="HAMAP" id="MF_00235">
    <property type="entry name" value="Adenylate_kinase_Adk"/>
    <property type="match status" value="1"/>
</dbReference>
<dbReference type="GO" id="GO:0019205">
    <property type="term" value="F:nucleobase-containing compound kinase activity"/>
    <property type="evidence" value="ECO:0007669"/>
    <property type="project" value="InterPro"/>
</dbReference>
<proteinExistence type="inferred from homology"/>
<evidence type="ECO:0000256" key="2">
    <source>
        <dbReference type="ARBA" id="ARBA00022741"/>
    </source>
</evidence>
<organism evidence="4">
    <name type="scientific">mine drainage metagenome</name>
    <dbReference type="NCBI Taxonomy" id="410659"/>
    <lineage>
        <taxon>unclassified sequences</taxon>
        <taxon>metagenomes</taxon>
        <taxon>ecological metagenomes</taxon>
    </lineage>
</organism>
<accession>T1AC78</accession>
<evidence type="ECO:0000313" key="4">
    <source>
        <dbReference type="EMBL" id="EQD39470.1"/>
    </source>
</evidence>
<reference evidence="4" key="2">
    <citation type="journal article" date="2014" name="ISME J.">
        <title>Microbial stratification in low pH oxic and suboxic macroscopic growths along an acid mine drainage.</title>
        <authorList>
            <person name="Mendez-Garcia C."/>
            <person name="Mesa V."/>
            <person name="Sprenger R.R."/>
            <person name="Richter M."/>
            <person name="Diez M.S."/>
            <person name="Solano J."/>
            <person name="Bargiela R."/>
            <person name="Golyshina O.V."/>
            <person name="Manteca A."/>
            <person name="Ramos J.L."/>
            <person name="Gallego J.R."/>
            <person name="Llorente I."/>
            <person name="Martins Dos Santos V.A."/>
            <person name="Jensen O.N."/>
            <person name="Pelaez A.I."/>
            <person name="Sanchez J."/>
            <person name="Ferrer M."/>
        </authorList>
    </citation>
    <scope>NUCLEOTIDE SEQUENCE</scope>
</reference>
<dbReference type="InterPro" id="IPR000850">
    <property type="entry name" value="Adenylat/UMP-CMP_kin"/>
</dbReference>
<dbReference type="PRINTS" id="PR00094">
    <property type="entry name" value="ADENYLTKNASE"/>
</dbReference>
<evidence type="ECO:0000256" key="3">
    <source>
        <dbReference type="ARBA" id="ARBA00022777"/>
    </source>
</evidence>
<keyword evidence="3 4" id="KW-0418">Kinase</keyword>
<keyword evidence="2" id="KW-0547">Nucleotide-binding</keyword>
<dbReference type="InterPro" id="IPR027417">
    <property type="entry name" value="P-loop_NTPase"/>
</dbReference>